<organism evidence="2 3">
    <name type="scientific">Desulfonispora thiosulfatigenes DSM 11270</name>
    <dbReference type="NCBI Taxonomy" id="656914"/>
    <lineage>
        <taxon>Bacteria</taxon>
        <taxon>Bacillati</taxon>
        <taxon>Bacillota</taxon>
        <taxon>Clostridia</taxon>
        <taxon>Eubacteriales</taxon>
        <taxon>Peptococcaceae</taxon>
        <taxon>Desulfonispora</taxon>
    </lineage>
</organism>
<dbReference type="EMBL" id="FWWT01000006">
    <property type="protein sequence ID" value="SMB81056.1"/>
    <property type="molecule type" value="Genomic_DNA"/>
</dbReference>
<dbReference type="STRING" id="656914.SAMN00017405_2030"/>
<dbReference type="AlphaFoldDB" id="A0A1W1UIX8"/>
<name>A0A1W1UIX8_DESTI</name>
<keyword evidence="3" id="KW-1185">Reference proteome</keyword>
<dbReference type="RefSeq" id="WP_159446234.1">
    <property type="nucleotide sequence ID" value="NZ_FWWT01000006.1"/>
</dbReference>
<protein>
    <submittedName>
        <fullName evidence="2">Uncharacterized protein</fullName>
    </submittedName>
</protein>
<reference evidence="2 3" key="1">
    <citation type="submission" date="2017-04" db="EMBL/GenBank/DDBJ databases">
        <authorList>
            <person name="Afonso C.L."/>
            <person name="Miller P.J."/>
            <person name="Scott M.A."/>
            <person name="Spackman E."/>
            <person name="Goraichik I."/>
            <person name="Dimitrov K.M."/>
            <person name="Suarez D.L."/>
            <person name="Swayne D.E."/>
        </authorList>
    </citation>
    <scope>NUCLEOTIDE SEQUENCE [LARGE SCALE GENOMIC DNA]</scope>
    <source>
        <strain evidence="2 3">DSM 11270</strain>
    </source>
</reference>
<evidence type="ECO:0000256" key="1">
    <source>
        <dbReference type="SAM" id="MobiDB-lite"/>
    </source>
</evidence>
<evidence type="ECO:0000313" key="2">
    <source>
        <dbReference type="EMBL" id="SMB81056.1"/>
    </source>
</evidence>
<feature type="region of interest" description="Disordered" evidence="1">
    <location>
        <begin position="1"/>
        <end position="26"/>
    </location>
</feature>
<gene>
    <name evidence="2" type="ORF">SAMN00017405_2030</name>
</gene>
<evidence type="ECO:0000313" key="3">
    <source>
        <dbReference type="Proteomes" id="UP000192731"/>
    </source>
</evidence>
<proteinExistence type="predicted"/>
<accession>A0A1W1UIX8</accession>
<dbReference type="Proteomes" id="UP000192731">
    <property type="component" value="Unassembled WGS sequence"/>
</dbReference>
<feature type="compositionally biased region" description="Basic residues" evidence="1">
    <location>
        <begin position="1"/>
        <end position="16"/>
    </location>
</feature>
<sequence length="50" mass="5660">MSKGNRKAKNQAKHPNLKLEENLDADVNLPATENRTYNIKKEALGPNTKR</sequence>